<evidence type="ECO:0000256" key="3">
    <source>
        <dbReference type="ARBA" id="ARBA00022741"/>
    </source>
</evidence>
<protein>
    <submittedName>
        <fullName evidence="6">Nucleotidyltransferase</fullName>
    </submittedName>
</protein>
<keyword evidence="3" id="KW-0547">Nucleotide-binding</keyword>
<keyword evidence="2" id="KW-0548">Nucleotidyltransferase</keyword>
<evidence type="ECO:0000259" key="5">
    <source>
        <dbReference type="Pfam" id="PF26305"/>
    </source>
</evidence>
<dbReference type="CDD" id="cd05400">
    <property type="entry name" value="NT_2-5OAS_ClassI-CCAase"/>
    <property type="match status" value="1"/>
</dbReference>
<evidence type="ECO:0000256" key="1">
    <source>
        <dbReference type="ARBA" id="ARBA00022679"/>
    </source>
</evidence>
<keyword evidence="6" id="KW-0614">Plasmid</keyword>
<accession>A0ABY9K921</accession>
<evidence type="ECO:0000313" key="6">
    <source>
        <dbReference type="EMBL" id="WLS05047.1"/>
    </source>
</evidence>
<reference evidence="6 7" key="1">
    <citation type="submission" date="2023-08" db="EMBL/GenBank/DDBJ databases">
        <title>Pathogen: clinical or host-associated sample.</title>
        <authorList>
            <person name="Hergert J."/>
            <person name="Casey R."/>
            <person name="Wagner J."/>
            <person name="Young E.L."/>
            <person name="Oakeson K.F."/>
        </authorList>
    </citation>
    <scope>NUCLEOTIDE SEQUENCE [LARGE SCALE GENOMIC DNA]</scope>
    <source>
        <strain evidence="6 7">UPHL-collab-2</strain>
        <plasmid evidence="6 7">unnamed1</plasmid>
    </source>
</reference>
<keyword evidence="1" id="KW-0808">Transferase</keyword>
<organism evidence="6 7">
    <name type="scientific">Shinella oryzae</name>
    <dbReference type="NCBI Taxonomy" id="2871820"/>
    <lineage>
        <taxon>Bacteria</taxon>
        <taxon>Pseudomonadati</taxon>
        <taxon>Pseudomonadota</taxon>
        <taxon>Alphaproteobacteria</taxon>
        <taxon>Hyphomicrobiales</taxon>
        <taxon>Rhizobiaceae</taxon>
        <taxon>Shinella</taxon>
    </lineage>
</organism>
<evidence type="ECO:0000313" key="7">
    <source>
        <dbReference type="Proteomes" id="UP001225788"/>
    </source>
</evidence>
<keyword evidence="7" id="KW-1185">Reference proteome</keyword>
<evidence type="ECO:0000256" key="2">
    <source>
        <dbReference type="ARBA" id="ARBA00022695"/>
    </source>
</evidence>
<gene>
    <name evidence="6" type="ORF">Q9315_23020</name>
</gene>
<geneLocation type="plasmid" evidence="6 7">
    <name>unnamed1</name>
</geneLocation>
<name>A0ABY9K921_9HYPH</name>
<keyword evidence="4" id="KW-0051">Antiviral defense</keyword>
<sequence>MAVSEAQLDTWSAQGSVQQSAATYKTIDEVLNDKRSPFYQRFFDTFLQGSYGNDTNIYADSDVDIAIRLTSVFYTDTSALDATEKANYERNRSPSEYSLAKFKDEVTHWLKSNFGNGVKAGKKAIFVPSNGYRRDADVLACAEHREYWSYPSVGSPRYREGIIFWTTDGVEIVNYPKQHSANCTTKHQETGNRYKRVVRVVKNIRNRMVEESRIEEGVAPSYFLEGLLWNVPNAFFTATYKQTITDCINYIAMSDTSKFHCANGIHYLLRNGHPVCWSPDNFNRFMGALKEYWA</sequence>
<dbReference type="Pfam" id="PF26305">
    <property type="entry name" value="CD_NTase_C"/>
    <property type="match status" value="1"/>
</dbReference>
<dbReference type="Proteomes" id="UP001225788">
    <property type="component" value="Plasmid unnamed1"/>
</dbReference>
<feature type="domain" description="cGAS/DncV-like nucleotidyltransferase C-terminal helical" evidence="5">
    <location>
        <begin position="181"/>
        <end position="293"/>
    </location>
</feature>
<evidence type="ECO:0000256" key="4">
    <source>
        <dbReference type="ARBA" id="ARBA00023118"/>
    </source>
</evidence>
<dbReference type="RefSeq" id="WP_306161502.1">
    <property type="nucleotide sequence ID" value="NZ_CP132315.1"/>
</dbReference>
<dbReference type="EMBL" id="CP132315">
    <property type="protein sequence ID" value="WLS05047.1"/>
    <property type="molecule type" value="Genomic_DNA"/>
</dbReference>
<proteinExistence type="predicted"/>
<dbReference type="InterPro" id="IPR006116">
    <property type="entry name" value="NT_2-5OAS_ClassI-CCAase"/>
</dbReference>
<dbReference type="InterPro" id="IPR058909">
    <property type="entry name" value="CD_NTase_C"/>
</dbReference>